<dbReference type="Proteomes" id="UP000184612">
    <property type="component" value="Unassembled WGS sequence"/>
</dbReference>
<evidence type="ECO:0000313" key="2">
    <source>
        <dbReference type="EMBL" id="SHO54023.1"/>
    </source>
</evidence>
<keyword evidence="3" id="KW-1185">Reference proteome</keyword>
<evidence type="ECO:0000313" key="3">
    <source>
        <dbReference type="Proteomes" id="UP000184612"/>
    </source>
</evidence>
<sequence>MIAYIGEILLIFFGLYMIVKGRVPLLRKYEGVKNIPLQSRINGTGIVLVGTIFIFYSYSSFPSGLLIGAVLLIGILCLVIQVISKAI</sequence>
<dbReference type="STRING" id="1121345.SAMN02745217_04461"/>
<protein>
    <recommendedName>
        <fullName evidence="4">YtpI-like protein</fullName>
    </recommendedName>
</protein>
<evidence type="ECO:0000256" key="1">
    <source>
        <dbReference type="SAM" id="Phobius"/>
    </source>
</evidence>
<dbReference type="EMBL" id="FRFD01000016">
    <property type="protein sequence ID" value="SHO54023.1"/>
    <property type="molecule type" value="Genomic_DNA"/>
</dbReference>
<feature type="transmembrane region" description="Helical" evidence="1">
    <location>
        <begin position="37"/>
        <end position="58"/>
    </location>
</feature>
<name>A0A1M7YN06_9FIRM</name>
<dbReference type="AlphaFoldDB" id="A0A1M7YN06"/>
<feature type="transmembrane region" description="Helical" evidence="1">
    <location>
        <begin position="64"/>
        <end position="83"/>
    </location>
</feature>
<accession>A0A1M7YN06</accession>
<gene>
    <name evidence="2" type="ORF">SAMN02745217_04461</name>
</gene>
<dbReference type="RefSeq" id="WP_073591085.1">
    <property type="nucleotide sequence ID" value="NZ_FRFD01000016.1"/>
</dbReference>
<organism evidence="2 3">
    <name type="scientific">Anaerocolumna xylanovorans DSM 12503</name>
    <dbReference type="NCBI Taxonomy" id="1121345"/>
    <lineage>
        <taxon>Bacteria</taxon>
        <taxon>Bacillati</taxon>
        <taxon>Bacillota</taxon>
        <taxon>Clostridia</taxon>
        <taxon>Lachnospirales</taxon>
        <taxon>Lachnospiraceae</taxon>
        <taxon>Anaerocolumna</taxon>
    </lineage>
</organism>
<evidence type="ECO:0008006" key="4">
    <source>
        <dbReference type="Google" id="ProtNLM"/>
    </source>
</evidence>
<keyword evidence="1" id="KW-1133">Transmembrane helix</keyword>
<keyword evidence="1" id="KW-0812">Transmembrane</keyword>
<keyword evidence="1" id="KW-0472">Membrane</keyword>
<proteinExistence type="predicted"/>
<reference evidence="2 3" key="1">
    <citation type="submission" date="2016-12" db="EMBL/GenBank/DDBJ databases">
        <authorList>
            <person name="Song W.-J."/>
            <person name="Kurnit D.M."/>
        </authorList>
    </citation>
    <scope>NUCLEOTIDE SEQUENCE [LARGE SCALE GENOMIC DNA]</scope>
    <source>
        <strain evidence="2 3">DSM 12503</strain>
    </source>
</reference>
<feature type="transmembrane region" description="Helical" evidence="1">
    <location>
        <begin position="6"/>
        <end position="25"/>
    </location>
</feature>
<dbReference type="OrthoDB" id="2064611at2"/>